<dbReference type="Proteomes" id="UP001062846">
    <property type="component" value="Chromosome 5"/>
</dbReference>
<protein>
    <submittedName>
        <fullName evidence="1">Uncharacterized protein</fullName>
    </submittedName>
</protein>
<reference evidence="1" key="1">
    <citation type="submission" date="2022-02" db="EMBL/GenBank/DDBJ databases">
        <title>Plant Genome Project.</title>
        <authorList>
            <person name="Zhang R.-G."/>
        </authorList>
    </citation>
    <scope>NUCLEOTIDE SEQUENCE</scope>
    <source>
        <strain evidence="1">AT1</strain>
    </source>
</reference>
<evidence type="ECO:0000313" key="1">
    <source>
        <dbReference type="EMBL" id="KAI8553580.1"/>
    </source>
</evidence>
<sequence length="1384" mass="154880">MLSLFLMIKDRNDSGGKVKALVSPQYLHVRKISTSNNHVSTWLEATILVPQLHPSSAGSQKTIQDVPLLLPSLVISIVSSAKFDAPDDGVPPGSFDDTTDRKSLPVTSLPSFSKLTNRNFGIVGSDDFDYPVVSRNLKAARKGLIELYPSDLEDEVDHKAARNGLIDLYSGDLKDEPITFPDRGEIVQLETSEQKRLVDFDATSNRAYHRGVLVSNSEKKNPREASKRQCMTESVVSLVDSTTKISSPDFDAPYGTTLLVRAYQCTSSIELKRQATLEELGMDPENEGIISDLLRFLRDKEFYKRLGKAWNRGYLLYEPHGTDRSSLIVAMANSLEFDIYDLDVTGLSSISELTNVLVSIRNRSLIAIKDFDSWFGMLPNLKNELTLSGLSKIIHGLLSSCGDEQIIVLTTKHDHIDRVDAALLRPLSTDLYIHKSSPQPKALPDGGDIILLDSSEQKPSVDFDAMHNMAYQSDVFVSNSEENNKREASRRQCMPEGVRSLVDSTTRIPSKDFDSPDNNAHLVRAYQSGRIVFNSEKKDMVEGLNRECLTKSVLSLDDSSKQKSLSDVVVTENKSHLVRAYQSGPVLPFSDNKNGREALERECITKIILGLEDLRQHSRGRRDDAAKSNSFAWKSFEVLDSLPLGEQSYSSRHLARRRTLMHKHCVRLKKSRDLPRSLQRDRPGGLAAPSDIGLLDGGHIPSLSEKKIVRKTLKRKCRTMSVLSLEDHQQHVGRRWEDDVKFLGVQNCCFLPYVLVVLMQRTASLGCLRSIVNPQRSISVGNMGPMIVLIMASTIEILQSTIDLPDGGHILYLSKDKIARKTLKRKCKTLSALSLDYHQHVNSRWEDAVKRLGAKRICRQHGIHRWPFQQSASSLLWHISLPDGGHSVSLSGKIVRKTFKRKCRAMIVSFEDHQQHFSCRCEGAANNLGAKHICKLQGINLNWATMKGYFLGDQRPVEVISLSTDGKLVSRLQLFYISWLGGFSPQPSALAGGGDIVGPIALLSSEFAATNNRAQGVGKDQSGSVASDSEKKRTREQEDIEGINKSISLEDLRRHFDHKRIDAAKSLDVSVSTLKRICRQHGITRWPYRTRGKVRKPPDPRERNKVQTETENEMVGHLHESNELLVGFFDGPICWNTENGSIAEIVENPTFRDACSGDSLDMHFSVPPIFEESEEARDSCERAFQVKDRSKLSAAHPNPHPLVFLQPQVVSTHMVNGNIGSPEDWRNLLASQAEARLGGHCSGSSYWAVPTCSDPTSSQPMSATPYTRPTIPQIITHHTEPQDTRSVTIKAIYRDSIIKFQLPLTSGIIELKEEVAMRLKLELDIFDMEYKDEDGDWILIPCDKDLRNYLQLFRSSVNPVLVLDKVANSPNFCESCGSLKRKRP</sequence>
<name>A0ACC0NJY7_RHOML</name>
<keyword evidence="2" id="KW-1185">Reference proteome</keyword>
<organism evidence="1 2">
    <name type="scientific">Rhododendron molle</name>
    <name type="common">Chinese azalea</name>
    <name type="synonym">Azalea mollis</name>
    <dbReference type="NCBI Taxonomy" id="49168"/>
    <lineage>
        <taxon>Eukaryota</taxon>
        <taxon>Viridiplantae</taxon>
        <taxon>Streptophyta</taxon>
        <taxon>Embryophyta</taxon>
        <taxon>Tracheophyta</taxon>
        <taxon>Spermatophyta</taxon>
        <taxon>Magnoliopsida</taxon>
        <taxon>eudicotyledons</taxon>
        <taxon>Gunneridae</taxon>
        <taxon>Pentapetalae</taxon>
        <taxon>asterids</taxon>
        <taxon>Ericales</taxon>
        <taxon>Ericaceae</taxon>
        <taxon>Ericoideae</taxon>
        <taxon>Rhodoreae</taxon>
        <taxon>Rhododendron</taxon>
    </lineage>
</organism>
<proteinExistence type="predicted"/>
<evidence type="ECO:0000313" key="2">
    <source>
        <dbReference type="Proteomes" id="UP001062846"/>
    </source>
</evidence>
<accession>A0ACC0NJY7</accession>
<gene>
    <name evidence="1" type="ORF">RHMOL_Rhmol05G0027000</name>
</gene>
<comment type="caution">
    <text evidence="1">The sequence shown here is derived from an EMBL/GenBank/DDBJ whole genome shotgun (WGS) entry which is preliminary data.</text>
</comment>
<dbReference type="EMBL" id="CM046392">
    <property type="protein sequence ID" value="KAI8553580.1"/>
    <property type="molecule type" value="Genomic_DNA"/>
</dbReference>